<keyword evidence="2" id="KW-1185">Reference proteome</keyword>
<comment type="caution">
    <text evidence="1">The sequence shown here is derived from an EMBL/GenBank/DDBJ whole genome shotgun (WGS) entry which is preliminary data.</text>
</comment>
<accession>A0ACB9GMX0</accession>
<reference evidence="1 2" key="2">
    <citation type="journal article" date="2022" name="Mol. Ecol. Resour.">
        <title>The genomes of chicory, endive, great burdock and yacon provide insights into Asteraceae paleo-polyploidization history and plant inulin production.</title>
        <authorList>
            <person name="Fan W."/>
            <person name="Wang S."/>
            <person name="Wang H."/>
            <person name="Wang A."/>
            <person name="Jiang F."/>
            <person name="Liu H."/>
            <person name="Zhao H."/>
            <person name="Xu D."/>
            <person name="Zhang Y."/>
        </authorList>
    </citation>
    <scope>NUCLEOTIDE SEQUENCE [LARGE SCALE GENOMIC DNA]</scope>
    <source>
        <strain evidence="2">cv. Yunnan</strain>
        <tissue evidence="1">Leaves</tissue>
    </source>
</reference>
<evidence type="ECO:0000313" key="2">
    <source>
        <dbReference type="Proteomes" id="UP001056120"/>
    </source>
</evidence>
<dbReference type="EMBL" id="CM042031">
    <property type="protein sequence ID" value="KAI3784441.1"/>
    <property type="molecule type" value="Genomic_DNA"/>
</dbReference>
<name>A0ACB9GMX0_9ASTR</name>
<evidence type="ECO:0000313" key="1">
    <source>
        <dbReference type="EMBL" id="KAI3784441.1"/>
    </source>
</evidence>
<gene>
    <name evidence="1" type="ORF">L1987_43540</name>
</gene>
<proteinExistence type="predicted"/>
<dbReference type="Proteomes" id="UP001056120">
    <property type="component" value="Linkage Group LG14"/>
</dbReference>
<organism evidence="1 2">
    <name type="scientific">Smallanthus sonchifolius</name>
    <dbReference type="NCBI Taxonomy" id="185202"/>
    <lineage>
        <taxon>Eukaryota</taxon>
        <taxon>Viridiplantae</taxon>
        <taxon>Streptophyta</taxon>
        <taxon>Embryophyta</taxon>
        <taxon>Tracheophyta</taxon>
        <taxon>Spermatophyta</taxon>
        <taxon>Magnoliopsida</taxon>
        <taxon>eudicotyledons</taxon>
        <taxon>Gunneridae</taxon>
        <taxon>Pentapetalae</taxon>
        <taxon>asterids</taxon>
        <taxon>campanulids</taxon>
        <taxon>Asterales</taxon>
        <taxon>Asteraceae</taxon>
        <taxon>Asteroideae</taxon>
        <taxon>Heliantheae alliance</taxon>
        <taxon>Millerieae</taxon>
        <taxon>Smallanthus</taxon>
    </lineage>
</organism>
<protein>
    <submittedName>
        <fullName evidence="1">Uncharacterized protein</fullName>
    </submittedName>
</protein>
<sequence>MYYDGSDFVSERGNQEPIRVFATNELKWLTREDLYALGRMKMLYEPQDQEDVDFCYKCIRGFAAIMKMLYDPQDQEDVDFCYKCIRGFAAM</sequence>
<reference evidence="2" key="1">
    <citation type="journal article" date="2022" name="Mol. Ecol. Resour.">
        <title>The genomes of chicory, endive, great burdock and yacon provide insights into Asteraceae palaeo-polyploidization history and plant inulin production.</title>
        <authorList>
            <person name="Fan W."/>
            <person name="Wang S."/>
            <person name="Wang H."/>
            <person name="Wang A."/>
            <person name="Jiang F."/>
            <person name="Liu H."/>
            <person name="Zhao H."/>
            <person name="Xu D."/>
            <person name="Zhang Y."/>
        </authorList>
    </citation>
    <scope>NUCLEOTIDE SEQUENCE [LARGE SCALE GENOMIC DNA]</scope>
    <source>
        <strain evidence="2">cv. Yunnan</strain>
    </source>
</reference>